<keyword evidence="4" id="KW-0472">Membrane</keyword>
<dbReference type="GO" id="GO:0005164">
    <property type="term" value="F:tumor necrosis factor receptor binding"/>
    <property type="evidence" value="ECO:0007669"/>
    <property type="project" value="InterPro"/>
</dbReference>
<dbReference type="GO" id="GO:0006955">
    <property type="term" value="P:immune response"/>
    <property type="evidence" value="ECO:0007669"/>
    <property type="project" value="InterPro"/>
</dbReference>
<protein>
    <submittedName>
        <fullName evidence="7">TNF</fullName>
    </submittedName>
</protein>
<feature type="chain" id="PRO_5007491862" evidence="5">
    <location>
        <begin position="26"/>
        <end position="268"/>
    </location>
</feature>
<dbReference type="GO" id="GO:0005615">
    <property type="term" value="C:extracellular space"/>
    <property type="evidence" value="ECO:0007669"/>
    <property type="project" value="UniProtKB-KW"/>
</dbReference>
<keyword evidence="5" id="KW-0732">Signal</keyword>
<evidence type="ECO:0000256" key="1">
    <source>
        <dbReference type="ARBA" id="ARBA00004370"/>
    </source>
</evidence>
<evidence type="ECO:0000256" key="2">
    <source>
        <dbReference type="ARBA" id="ARBA00008670"/>
    </source>
</evidence>
<keyword evidence="3" id="KW-0202">Cytokine</keyword>
<comment type="similarity">
    <text evidence="2">Belongs to the tumor necrosis factor family.</text>
</comment>
<evidence type="ECO:0000259" key="6">
    <source>
        <dbReference type="PROSITE" id="PS50049"/>
    </source>
</evidence>
<dbReference type="SMR" id="A0A140X3K3"/>
<dbReference type="Gene3D" id="2.60.120.40">
    <property type="match status" value="1"/>
</dbReference>
<comment type="subcellular location">
    <subcellularLocation>
        <location evidence="1">Membrane</location>
    </subcellularLocation>
</comment>
<dbReference type="CDD" id="cd00184">
    <property type="entry name" value="TNF"/>
    <property type="match status" value="1"/>
</dbReference>
<dbReference type="PROSITE" id="PS50049">
    <property type="entry name" value="THD_2"/>
    <property type="match status" value="1"/>
</dbReference>
<dbReference type="InterPro" id="IPR008983">
    <property type="entry name" value="Tumour_necrosis_fac-like_dom"/>
</dbReference>
<evidence type="ECO:0000256" key="3">
    <source>
        <dbReference type="ARBA" id="ARBA00022514"/>
    </source>
</evidence>
<dbReference type="SUPFAM" id="SSF49842">
    <property type="entry name" value="TNF-like"/>
    <property type="match status" value="1"/>
</dbReference>
<dbReference type="GO" id="GO:0005125">
    <property type="term" value="F:cytokine activity"/>
    <property type="evidence" value="ECO:0007669"/>
    <property type="project" value="UniProtKB-KW"/>
</dbReference>
<dbReference type="EMBL" id="KF981498">
    <property type="protein sequence ID" value="AHY19012.1"/>
    <property type="molecule type" value="Genomic_DNA"/>
</dbReference>
<feature type="signal peptide" evidence="5">
    <location>
        <begin position="1"/>
        <end position="25"/>
    </location>
</feature>
<gene>
    <name evidence="7" type="primary">TNF</name>
</gene>
<organism evidence="7">
    <name type="scientific">Ruditapes philippinarum</name>
    <name type="common">Japanese carpet shell</name>
    <name type="synonym">Venerupis philippinarum</name>
    <dbReference type="NCBI Taxonomy" id="129788"/>
    <lineage>
        <taxon>Eukaryota</taxon>
        <taxon>Metazoa</taxon>
        <taxon>Spiralia</taxon>
        <taxon>Lophotrochozoa</taxon>
        <taxon>Mollusca</taxon>
        <taxon>Bivalvia</taxon>
        <taxon>Autobranchia</taxon>
        <taxon>Heteroconchia</taxon>
        <taxon>Euheterodonta</taxon>
        <taxon>Imparidentia</taxon>
        <taxon>Neoheterodontei</taxon>
        <taxon>Venerida</taxon>
        <taxon>Veneroidea</taxon>
        <taxon>Veneridae</taxon>
        <taxon>Ruditapes</taxon>
    </lineage>
</organism>
<feature type="domain" description="THD" evidence="6">
    <location>
        <begin position="107"/>
        <end position="268"/>
    </location>
</feature>
<evidence type="ECO:0000256" key="4">
    <source>
        <dbReference type="ARBA" id="ARBA00023136"/>
    </source>
</evidence>
<sequence length="268" mass="30771">MDKTMKNISMFVLLLVVVCLIAVLALVWTMPEIPKTVKTGEICLPSEIGPLKCGSTADLLHGYLEREIATKYDGVKRQDQEKQENHLKKVSARLMNIYDKSFWEMKPAAKLTGKEQPDLRKTDSNADMVPIREWRNGRELYDTKGFIRYGIRYRNGRLVVPVDGTYFIYSNIDFFESCNPSSGLPDVKDINKPIKHGIFKFNILEGEEEELKTNVQPHTISTNRYYNSYNSYVSSLAELKAGDELSVKVSNITYIRYTRDNYFGVNLI</sequence>
<dbReference type="PANTHER" id="PTHR11471:SF13">
    <property type="entry name" value="TNF FAMILY PROFILE DOMAIN-CONTAINING PROTEIN"/>
    <property type="match status" value="1"/>
</dbReference>
<dbReference type="GO" id="GO:0016020">
    <property type="term" value="C:membrane"/>
    <property type="evidence" value="ECO:0007669"/>
    <property type="project" value="UniProtKB-SubCell"/>
</dbReference>
<evidence type="ECO:0000313" key="7">
    <source>
        <dbReference type="EMBL" id="AHY19012.1"/>
    </source>
</evidence>
<evidence type="ECO:0000256" key="5">
    <source>
        <dbReference type="SAM" id="SignalP"/>
    </source>
</evidence>
<dbReference type="AlphaFoldDB" id="A0A140X3K3"/>
<dbReference type="Pfam" id="PF00229">
    <property type="entry name" value="TNF"/>
    <property type="match status" value="1"/>
</dbReference>
<dbReference type="PANTHER" id="PTHR11471">
    <property type="entry name" value="TUMOR NECROSIS FACTOR FAMILY MEMBER"/>
    <property type="match status" value="1"/>
</dbReference>
<name>A0A140X3K3_RUDPH</name>
<reference evidence="7" key="1">
    <citation type="submission" date="2013-12" db="EMBL/GenBank/DDBJ databases">
        <title>High genetic variation in the coding region of Ruditapes philippinarum TNF gene.</title>
        <authorList>
            <person name="Song L."/>
            <person name="Qiu L."/>
            <person name="Gao D."/>
        </authorList>
    </citation>
    <scope>NUCLEOTIDE SEQUENCE</scope>
</reference>
<dbReference type="SMART" id="SM00207">
    <property type="entry name" value="TNF"/>
    <property type="match status" value="1"/>
</dbReference>
<dbReference type="InterPro" id="IPR006052">
    <property type="entry name" value="TNF_dom"/>
</dbReference>
<proteinExistence type="inferred from homology"/>
<accession>A0A140X3K3</accession>